<evidence type="ECO:0000313" key="2">
    <source>
        <dbReference type="EMBL" id="KAG0302345.1"/>
    </source>
</evidence>
<protein>
    <submittedName>
        <fullName evidence="2">Uncharacterized protein</fullName>
    </submittedName>
</protein>
<feature type="compositionally biased region" description="Basic and acidic residues" evidence="1">
    <location>
        <begin position="28"/>
        <end position="37"/>
    </location>
</feature>
<dbReference type="Proteomes" id="UP000823405">
    <property type="component" value="Unassembled WGS sequence"/>
</dbReference>
<proteinExistence type="predicted"/>
<accession>A0A9P6QW58</accession>
<feature type="compositionally biased region" description="Polar residues" evidence="1">
    <location>
        <begin position="1"/>
        <end position="12"/>
    </location>
</feature>
<dbReference type="OrthoDB" id="2433061at2759"/>
<name>A0A9P6QW58_9FUNG</name>
<reference evidence="2" key="1">
    <citation type="journal article" date="2020" name="Fungal Divers.">
        <title>Resolving the Mortierellaceae phylogeny through synthesis of multi-gene phylogenetics and phylogenomics.</title>
        <authorList>
            <person name="Vandepol N."/>
            <person name="Liber J."/>
            <person name="Desiro A."/>
            <person name="Na H."/>
            <person name="Kennedy M."/>
            <person name="Barry K."/>
            <person name="Grigoriev I.V."/>
            <person name="Miller A.N."/>
            <person name="O'Donnell K."/>
            <person name="Stajich J.E."/>
            <person name="Bonito G."/>
        </authorList>
    </citation>
    <scope>NUCLEOTIDE SEQUENCE</scope>
    <source>
        <strain evidence="2">NVP60</strain>
    </source>
</reference>
<dbReference type="EMBL" id="JAAAIN010001521">
    <property type="protein sequence ID" value="KAG0302345.1"/>
    <property type="molecule type" value="Genomic_DNA"/>
</dbReference>
<sequence length="76" mass="8471">MPSFFKSSSSKNQTASATTTPAQTPRNSIHEQRIHQGARMTHDEALLLVLKNTMSNAAAGHYHNFIQHLYHTPALK</sequence>
<dbReference type="AlphaFoldDB" id="A0A9P6QW58"/>
<gene>
    <name evidence="2" type="ORF">BGZ97_002391</name>
</gene>
<evidence type="ECO:0000313" key="3">
    <source>
        <dbReference type="Proteomes" id="UP000823405"/>
    </source>
</evidence>
<evidence type="ECO:0000256" key="1">
    <source>
        <dbReference type="SAM" id="MobiDB-lite"/>
    </source>
</evidence>
<feature type="region of interest" description="Disordered" evidence="1">
    <location>
        <begin position="1"/>
        <end position="37"/>
    </location>
</feature>
<keyword evidence="3" id="KW-1185">Reference proteome</keyword>
<feature type="compositionally biased region" description="Low complexity" evidence="1">
    <location>
        <begin position="13"/>
        <end position="25"/>
    </location>
</feature>
<comment type="caution">
    <text evidence="2">The sequence shown here is derived from an EMBL/GenBank/DDBJ whole genome shotgun (WGS) entry which is preliminary data.</text>
</comment>
<organism evidence="2 3">
    <name type="scientific">Linnemannia gamsii</name>
    <dbReference type="NCBI Taxonomy" id="64522"/>
    <lineage>
        <taxon>Eukaryota</taxon>
        <taxon>Fungi</taxon>
        <taxon>Fungi incertae sedis</taxon>
        <taxon>Mucoromycota</taxon>
        <taxon>Mortierellomycotina</taxon>
        <taxon>Mortierellomycetes</taxon>
        <taxon>Mortierellales</taxon>
        <taxon>Mortierellaceae</taxon>
        <taxon>Linnemannia</taxon>
    </lineage>
</organism>